<dbReference type="VEuPathDB" id="CryptoDB:cand_035980"/>
<dbReference type="PANTHER" id="PTHR46524">
    <property type="entry name" value="CW-TYPE ZINC FINGER"/>
    <property type="match status" value="1"/>
</dbReference>
<name>A0A1J4MXC3_9CRYT</name>
<feature type="compositionally biased region" description="Polar residues" evidence="4">
    <location>
        <begin position="77"/>
        <end position="89"/>
    </location>
</feature>
<organism evidence="6 7">
    <name type="scientific">Cryptosporidium andersoni</name>
    <dbReference type="NCBI Taxonomy" id="117008"/>
    <lineage>
        <taxon>Eukaryota</taxon>
        <taxon>Sar</taxon>
        <taxon>Alveolata</taxon>
        <taxon>Apicomplexa</taxon>
        <taxon>Conoidasida</taxon>
        <taxon>Coccidia</taxon>
        <taxon>Eucoccidiorida</taxon>
        <taxon>Eimeriorina</taxon>
        <taxon>Cryptosporidiidae</taxon>
        <taxon>Cryptosporidium</taxon>
    </lineage>
</organism>
<dbReference type="EMBL" id="LRBS01000007">
    <property type="protein sequence ID" value="OII78171.1"/>
    <property type="molecule type" value="Genomic_DNA"/>
</dbReference>
<evidence type="ECO:0000256" key="4">
    <source>
        <dbReference type="SAM" id="MobiDB-lite"/>
    </source>
</evidence>
<dbReference type="AlphaFoldDB" id="A0A1J4MXC3"/>
<dbReference type="PROSITE" id="PS51050">
    <property type="entry name" value="ZF_CW"/>
    <property type="match status" value="1"/>
</dbReference>
<dbReference type="GeneID" id="92367782"/>
<feature type="compositionally biased region" description="Low complexity" evidence="4">
    <location>
        <begin position="841"/>
        <end position="853"/>
    </location>
</feature>
<evidence type="ECO:0000256" key="1">
    <source>
        <dbReference type="ARBA" id="ARBA00022723"/>
    </source>
</evidence>
<evidence type="ECO:0000256" key="2">
    <source>
        <dbReference type="ARBA" id="ARBA00022771"/>
    </source>
</evidence>
<reference evidence="6 7" key="1">
    <citation type="submission" date="2016-10" db="EMBL/GenBank/DDBJ databases">
        <title>Reductive evolution of mitochondrial metabolism and differential evolution of invasion-related proteins in Cryptosporidium.</title>
        <authorList>
            <person name="Liu S."/>
            <person name="Roellig D.M."/>
            <person name="Guo Y."/>
            <person name="Li N."/>
            <person name="Frace M.A."/>
            <person name="Tang K."/>
            <person name="Zhang L."/>
            <person name="Feng Y."/>
            <person name="Xiao L."/>
        </authorList>
    </citation>
    <scope>NUCLEOTIDE SEQUENCE [LARGE SCALE GENOMIC DNA]</scope>
    <source>
        <strain evidence="6">30847</strain>
    </source>
</reference>
<keyword evidence="3" id="KW-0862">Zinc</keyword>
<evidence type="ECO:0000313" key="7">
    <source>
        <dbReference type="Proteomes" id="UP000186804"/>
    </source>
</evidence>
<dbReference type="RefSeq" id="XP_067070017.1">
    <property type="nucleotide sequence ID" value="XM_067213824.1"/>
</dbReference>
<evidence type="ECO:0000256" key="3">
    <source>
        <dbReference type="ARBA" id="ARBA00022833"/>
    </source>
</evidence>
<dbReference type="Gene3D" id="3.30.40.100">
    <property type="match status" value="1"/>
</dbReference>
<feature type="compositionally biased region" description="Polar residues" evidence="4">
    <location>
        <begin position="97"/>
        <end position="111"/>
    </location>
</feature>
<dbReference type="PANTHER" id="PTHR46524:SF7">
    <property type="entry name" value="CW-TYPE ZINC FINGER"/>
    <property type="match status" value="1"/>
</dbReference>
<keyword evidence="2" id="KW-0863">Zinc-finger</keyword>
<feature type="compositionally biased region" description="Basic residues" evidence="4">
    <location>
        <begin position="741"/>
        <end position="753"/>
    </location>
</feature>
<comment type="caution">
    <text evidence="6">The sequence shown here is derived from an EMBL/GenBank/DDBJ whole genome shotgun (WGS) entry which is preliminary data.</text>
</comment>
<dbReference type="OrthoDB" id="344218at2759"/>
<feature type="compositionally biased region" description="Basic and acidic residues" evidence="4">
    <location>
        <begin position="643"/>
        <end position="653"/>
    </location>
</feature>
<protein>
    <submittedName>
        <fullName evidence="6">CW-type zinc finger family protein</fullName>
    </submittedName>
</protein>
<dbReference type="InterPro" id="IPR011124">
    <property type="entry name" value="Znf_CW"/>
</dbReference>
<dbReference type="Pfam" id="PF07496">
    <property type="entry name" value="zf-CW"/>
    <property type="match status" value="1"/>
</dbReference>
<feature type="compositionally biased region" description="Basic and acidic residues" evidence="4">
    <location>
        <begin position="754"/>
        <end position="787"/>
    </location>
</feature>
<evidence type="ECO:0000259" key="5">
    <source>
        <dbReference type="PROSITE" id="PS51050"/>
    </source>
</evidence>
<accession>A0A1J4MXC3</accession>
<feature type="region of interest" description="Disordered" evidence="4">
    <location>
        <begin position="643"/>
        <end position="668"/>
    </location>
</feature>
<feature type="compositionally biased region" description="Basic and acidic residues" evidence="4">
    <location>
        <begin position="868"/>
        <end position="879"/>
    </location>
</feature>
<dbReference type="InterPro" id="IPR055300">
    <property type="entry name" value="CWZF3/5/7"/>
</dbReference>
<feature type="region of interest" description="Disordered" evidence="4">
    <location>
        <begin position="741"/>
        <end position="787"/>
    </location>
</feature>
<dbReference type="Proteomes" id="UP000186804">
    <property type="component" value="Unassembled WGS sequence"/>
</dbReference>
<feature type="domain" description="CW-type" evidence="5">
    <location>
        <begin position="12"/>
        <end position="65"/>
    </location>
</feature>
<feature type="region of interest" description="Disordered" evidence="4">
    <location>
        <begin position="815"/>
        <end position="879"/>
    </location>
</feature>
<keyword evidence="7" id="KW-1185">Reference proteome</keyword>
<keyword evidence="1" id="KW-0479">Metal-binding</keyword>
<feature type="region of interest" description="Disordered" evidence="4">
    <location>
        <begin position="77"/>
        <end position="111"/>
    </location>
</feature>
<sequence>MLNNDKVLTEVVPELVNWAQCEICKKWRRLPLGMNPDTLPDEWVCSMNTWDLSYNSCEALEEVTLNTPEALPTFSLIETVNTSNTQSRPTKNRKRNSSNLTSNTQGSNLLHNTKNTVQGIHNSLDTRGNTSLTQTNKIKPLEEHLSEEVANNLKEWLKVHFVFNGELLNKQQDTSNEPDVTMELPSIWPDNYRNIKNIQLIRSKIFEILNEKGLRMKYNHLETKNNDPQVIQNYLIGNYSICIYRTQNPCELSHPLYSRVIIAGNDSSIYARYLAKDICGFFPAHTKSMRLVQNFGNNLNTNIIGTGNTYLKNNSPLIIGSTQALKLSSACKTQWELIPFDFYEDSADNLDIDVTKFDSQNCWNRCVNAFNRLISKSEDENIKNDIPIYMKSNLRYPEYHPKNSKLNDFRCTSDFPTFDILDVLPLYSWLRNTLNGDILEPPSNLTSNFGSSGTSVKRLYSTRCAYNREKVKKPLVPLEGTPESIQKVRRSSRHLVKKEEQKQLETNIEQGEETITTEGIINRVISDIQFDEHESEEVNKLSEQIEQEVVTDDKDQIIKTLSDCKSIPECKSTSEQCRSIPEYKDLSDINSQEKLADDINNQVLENKVVEISNEFVEINKYTDQVQVENSKLEQDIILKQDIRGSEEETDKPQKPKKSSKIEGVSTKKEQKETLNKKVKYKILKISEEQNHLINDISAEFCETSKPHEVEQKLHLKSKRRLKKISSSVDVTFISNETNHTKLKHEGRRRLRKLAKSDEEKESDDQTKSLEKEIPNSKDNFIKQHKEEKTTEEIYSLPIIPKKKYSDHIEKMTSIGSSKCDPWTPISDSHTNKRENSMEDTQQLQSTHLLQQIQPTSSSRKRNSSWQGDFKRQKLSEYRQNDYQPHRKTYECFDPNDRHKATDLPVSYNSTYSSKTPTYNGYKYNPNNTINLTKRNSSYIPNNRNNYHSFNAINTSNNGGNFSSSNTYNYRLWYQSYQGRHSTG</sequence>
<gene>
    <name evidence="6" type="ORF">cand_035980</name>
</gene>
<evidence type="ECO:0000313" key="6">
    <source>
        <dbReference type="EMBL" id="OII78171.1"/>
    </source>
</evidence>
<dbReference type="GO" id="GO:0008270">
    <property type="term" value="F:zinc ion binding"/>
    <property type="evidence" value="ECO:0007669"/>
    <property type="project" value="UniProtKB-KW"/>
</dbReference>
<proteinExistence type="predicted"/>